<proteinExistence type="predicted"/>
<dbReference type="EMBL" id="ODYU01006121">
    <property type="protein sequence ID" value="SOQ47695.1"/>
    <property type="molecule type" value="Genomic_DNA"/>
</dbReference>
<organism evidence="1">
    <name type="scientific">Spodoptera frugiperda</name>
    <name type="common">Fall armyworm</name>
    <dbReference type="NCBI Taxonomy" id="7108"/>
    <lineage>
        <taxon>Eukaryota</taxon>
        <taxon>Metazoa</taxon>
        <taxon>Ecdysozoa</taxon>
        <taxon>Arthropoda</taxon>
        <taxon>Hexapoda</taxon>
        <taxon>Insecta</taxon>
        <taxon>Pterygota</taxon>
        <taxon>Neoptera</taxon>
        <taxon>Endopterygota</taxon>
        <taxon>Lepidoptera</taxon>
        <taxon>Glossata</taxon>
        <taxon>Ditrysia</taxon>
        <taxon>Noctuoidea</taxon>
        <taxon>Noctuidae</taxon>
        <taxon>Amphipyrinae</taxon>
        <taxon>Spodoptera</taxon>
    </lineage>
</organism>
<evidence type="ECO:0000313" key="1">
    <source>
        <dbReference type="EMBL" id="SOQ47695.1"/>
    </source>
</evidence>
<reference evidence="1" key="1">
    <citation type="submission" date="2016-07" db="EMBL/GenBank/DDBJ databases">
        <authorList>
            <person name="Bretaudeau A."/>
        </authorList>
    </citation>
    <scope>NUCLEOTIDE SEQUENCE</scope>
    <source>
        <strain evidence="1">Rice</strain>
        <tissue evidence="1">Whole body</tissue>
    </source>
</reference>
<dbReference type="AlphaFoldDB" id="A0A2H1W3M7"/>
<protein>
    <submittedName>
        <fullName evidence="1">SFRICE_030883</fullName>
    </submittedName>
</protein>
<accession>A0A2H1W3M7</accession>
<name>A0A2H1W3M7_SPOFR</name>
<sequence>MKLVENDFVVSCVASAFTNIQGHIHITPRPETTICGSHKELFRAGIEPATRCTTASCSATAPTVQNIKREYEIINWANPKRRSRLQPHDISPVHTSIVSKVFRQRDSRGFHIYPFFTVAALCAINRPRQHLICDVLYNINNINGFEMLLQTYTFTYTRHLDPQALFILDHIKSSVPESNPLPAKMMPSHCTNRAVMESSTKSVTVTYTHRNI</sequence>
<gene>
    <name evidence="1" type="ORF">SFRICE_030883</name>
</gene>